<dbReference type="AlphaFoldDB" id="A0A5P1EQB5"/>
<dbReference type="Proteomes" id="UP000243459">
    <property type="component" value="Chromosome 5"/>
</dbReference>
<keyword evidence="2" id="KW-1185">Reference proteome</keyword>
<evidence type="ECO:0000313" key="2">
    <source>
        <dbReference type="Proteomes" id="UP000243459"/>
    </source>
</evidence>
<sequence>MAQTHSEPKAVPNEEVTHEGWEEELYEGLGNFLPTQYDPSQLRLDGGQEAIVALARVKERLEPHLDMYLNELHVLTSADVASPIQRRLKTAERDVQALLALHSKDMVAQAVENARSISEEQKQYLDETMA</sequence>
<proteinExistence type="predicted"/>
<protein>
    <submittedName>
        <fullName evidence="1">Uncharacterized protein</fullName>
    </submittedName>
</protein>
<dbReference type="Gramene" id="ONK68212">
    <property type="protein sequence ID" value="ONK68212"/>
    <property type="gene ID" value="A4U43_C05F8860"/>
</dbReference>
<evidence type="ECO:0000313" key="1">
    <source>
        <dbReference type="EMBL" id="ONK68212.1"/>
    </source>
</evidence>
<reference evidence="2" key="1">
    <citation type="journal article" date="2017" name="Nat. Commun.">
        <title>The asparagus genome sheds light on the origin and evolution of a young Y chromosome.</title>
        <authorList>
            <person name="Harkess A."/>
            <person name="Zhou J."/>
            <person name="Xu C."/>
            <person name="Bowers J.E."/>
            <person name="Van der Hulst R."/>
            <person name="Ayyampalayam S."/>
            <person name="Mercati F."/>
            <person name="Riccardi P."/>
            <person name="McKain M.R."/>
            <person name="Kakrana A."/>
            <person name="Tang H."/>
            <person name="Ray J."/>
            <person name="Groenendijk J."/>
            <person name="Arikit S."/>
            <person name="Mathioni S.M."/>
            <person name="Nakano M."/>
            <person name="Shan H."/>
            <person name="Telgmann-Rauber A."/>
            <person name="Kanno A."/>
            <person name="Yue Z."/>
            <person name="Chen H."/>
            <person name="Li W."/>
            <person name="Chen Y."/>
            <person name="Xu X."/>
            <person name="Zhang Y."/>
            <person name="Luo S."/>
            <person name="Chen H."/>
            <person name="Gao J."/>
            <person name="Mao Z."/>
            <person name="Pires J.C."/>
            <person name="Luo M."/>
            <person name="Kudrna D."/>
            <person name="Wing R.A."/>
            <person name="Meyers B.C."/>
            <person name="Yi K."/>
            <person name="Kong H."/>
            <person name="Lavrijsen P."/>
            <person name="Sunseri F."/>
            <person name="Falavigna A."/>
            <person name="Ye Y."/>
            <person name="Leebens-Mack J.H."/>
            <person name="Chen G."/>
        </authorList>
    </citation>
    <scope>NUCLEOTIDE SEQUENCE [LARGE SCALE GENOMIC DNA]</scope>
    <source>
        <strain evidence="2">cv. DH0086</strain>
    </source>
</reference>
<dbReference type="EMBL" id="CM007385">
    <property type="protein sequence ID" value="ONK68212.1"/>
    <property type="molecule type" value="Genomic_DNA"/>
</dbReference>
<organism evidence="1 2">
    <name type="scientific">Asparagus officinalis</name>
    <name type="common">Garden asparagus</name>
    <dbReference type="NCBI Taxonomy" id="4686"/>
    <lineage>
        <taxon>Eukaryota</taxon>
        <taxon>Viridiplantae</taxon>
        <taxon>Streptophyta</taxon>
        <taxon>Embryophyta</taxon>
        <taxon>Tracheophyta</taxon>
        <taxon>Spermatophyta</taxon>
        <taxon>Magnoliopsida</taxon>
        <taxon>Liliopsida</taxon>
        <taxon>Asparagales</taxon>
        <taxon>Asparagaceae</taxon>
        <taxon>Asparagoideae</taxon>
        <taxon>Asparagus</taxon>
    </lineage>
</organism>
<accession>A0A5P1EQB5</accession>
<gene>
    <name evidence="1" type="ORF">A4U43_C05F8860</name>
</gene>
<name>A0A5P1EQB5_ASPOF</name>